<dbReference type="Proteomes" id="UP000182841">
    <property type="component" value="Unassembled WGS sequence"/>
</dbReference>
<evidence type="ECO:0000313" key="1">
    <source>
        <dbReference type="EMBL" id="SER81252.1"/>
    </source>
</evidence>
<evidence type="ECO:0008006" key="3">
    <source>
        <dbReference type="Google" id="ProtNLM"/>
    </source>
</evidence>
<dbReference type="Pfam" id="PF19397">
    <property type="entry name" value="DUF5972"/>
    <property type="match status" value="1"/>
</dbReference>
<proteinExistence type="predicted"/>
<dbReference type="AlphaFoldDB" id="A0A1H9S8B8"/>
<reference evidence="2" key="1">
    <citation type="submission" date="2016-10" db="EMBL/GenBank/DDBJ databases">
        <authorList>
            <person name="Varghese N."/>
            <person name="Submissions S."/>
        </authorList>
    </citation>
    <scope>NUCLEOTIDE SEQUENCE [LARGE SCALE GENOMIC DNA]</scope>
    <source>
        <strain evidence="2">CGMCC 4.6825</strain>
    </source>
</reference>
<evidence type="ECO:0000313" key="2">
    <source>
        <dbReference type="Proteomes" id="UP000182841"/>
    </source>
</evidence>
<name>A0A1H9S8B8_9ACTN</name>
<dbReference type="NCBIfam" id="NF033521">
    <property type="entry name" value="lasso_leader_L3"/>
    <property type="match status" value="1"/>
</dbReference>
<dbReference type="EMBL" id="FOGO01000004">
    <property type="protein sequence ID" value="SER81252.1"/>
    <property type="molecule type" value="Genomic_DNA"/>
</dbReference>
<accession>A0A1H9S8B8</accession>
<dbReference type="InterPro" id="IPR046015">
    <property type="entry name" value="DUF5972"/>
</dbReference>
<keyword evidence="2" id="KW-1185">Reference proteome</keyword>
<dbReference type="RefSeq" id="WP_107437461.1">
    <property type="nucleotide sequence ID" value="NZ_FOGO01000004.1"/>
</dbReference>
<protein>
    <recommendedName>
        <fullName evidence="3">Lasso RiPP family leader peptide-containing protein</fullName>
    </recommendedName>
</protein>
<gene>
    <name evidence="1" type="ORF">SAMN05421870_104350</name>
</gene>
<sequence length="35" mass="3807">MTYERPTLSKAGSFRKVTGIKDTGPKDLLGGKQLL</sequence>
<organism evidence="1 2">
    <name type="scientific">Streptomyces qinglanensis</name>
    <dbReference type="NCBI Taxonomy" id="943816"/>
    <lineage>
        <taxon>Bacteria</taxon>
        <taxon>Bacillati</taxon>
        <taxon>Actinomycetota</taxon>
        <taxon>Actinomycetes</taxon>
        <taxon>Kitasatosporales</taxon>
        <taxon>Streptomycetaceae</taxon>
        <taxon>Streptomyces</taxon>
    </lineage>
</organism>
<dbReference type="OrthoDB" id="4258206at2"/>